<evidence type="ECO:0000256" key="2">
    <source>
        <dbReference type="ARBA" id="ARBA00023054"/>
    </source>
</evidence>
<keyword evidence="8" id="KW-1185">Reference proteome</keyword>
<evidence type="ECO:0000259" key="5">
    <source>
        <dbReference type="Pfam" id="PF25876"/>
    </source>
</evidence>
<sequence>MTQTSLNQPKSPEKEAIARPKRKISPKLLIPVGVLIAGIAGASWYFLSPSPEEPLAVSGRIEGYETLIGAKVAGRVESVVPREGDVVKAGETIARMDDDELQAQLRGAKARLIAAEQQSEQARLQINVLESQIQEMQLNRQQAQGDAQGRVGQAEAAIAANIAQLKATEAQREQAQAELRLAKADRDRFSQLVAQGAVPQQRFDQAQTAFETTSANVQARQAAVESARKQVNVARSQLTQAQTSELNPDIRNTQLQSLRTQLAQSRLKLAATQADVTSVKAQQQEIQSRINDLNIISPIDGVVVTRSVEPGAVVTTGKTLLTVINPDEVYLRGFIPEGKIGEVRIGQDARVFLDSAPDRALDAKVSAIDTQASFTPENIYFKEDRVQQVFGVKISLESPEGYAKPGMPADAEIVTELANR</sequence>
<dbReference type="Gene3D" id="2.40.30.170">
    <property type="match status" value="1"/>
</dbReference>
<feature type="transmembrane region" description="Helical" evidence="4">
    <location>
        <begin position="28"/>
        <end position="47"/>
    </location>
</feature>
<dbReference type="EMBL" id="JADEWZ010000021">
    <property type="protein sequence ID" value="MBE9117137.1"/>
    <property type="molecule type" value="Genomic_DNA"/>
</dbReference>
<dbReference type="Pfam" id="PF25917">
    <property type="entry name" value="BSH_RND"/>
    <property type="match status" value="1"/>
</dbReference>
<dbReference type="InterPro" id="IPR058625">
    <property type="entry name" value="MdtA-like_BSH"/>
</dbReference>
<keyword evidence="4" id="KW-1133">Transmembrane helix</keyword>
<proteinExistence type="predicted"/>
<gene>
    <name evidence="7" type="ORF">IQ249_14645</name>
</gene>
<keyword evidence="4" id="KW-0472">Membrane</keyword>
<keyword evidence="4" id="KW-0812">Transmembrane</keyword>
<dbReference type="InterPro" id="IPR058624">
    <property type="entry name" value="MdtA-like_HH"/>
</dbReference>
<protein>
    <submittedName>
        <fullName evidence="7">HlyD family secretion protein</fullName>
    </submittedName>
</protein>
<comment type="subcellular location">
    <subcellularLocation>
        <location evidence="1">Cell envelope</location>
    </subcellularLocation>
</comment>
<evidence type="ECO:0000313" key="7">
    <source>
        <dbReference type="EMBL" id="MBE9117137.1"/>
    </source>
</evidence>
<dbReference type="Proteomes" id="UP000654482">
    <property type="component" value="Unassembled WGS sequence"/>
</dbReference>
<dbReference type="RefSeq" id="WP_194030229.1">
    <property type="nucleotide sequence ID" value="NZ_JADEWZ010000021.1"/>
</dbReference>
<dbReference type="PANTHER" id="PTHR32347">
    <property type="entry name" value="EFFLUX SYSTEM COMPONENT YKNX-RELATED"/>
    <property type="match status" value="1"/>
</dbReference>
<evidence type="ECO:0000259" key="6">
    <source>
        <dbReference type="Pfam" id="PF25917"/>
    </source>
</evidence>
<evidence type="ECO:0000313" key="8">
    <source>
        <dbReference type="Proteomes" id="UP000654482"/>
    </source>
</evidence>
<comment type="caution">
    <text evidence="7">The sequence shown here is derived from an EMBL/GenBank/DDBJ whole genome shotgun (WGS) entry which is preliminary data.</text>
</comment>
<keyword evidence="2 3" id="KW-0175">Coiled coil</keyword>
<evidence type="ECO:0000256" key="3">
    <source>
        <dbReference type="SAM" id="Coils"/>
    </source>
</evidence>
<accession>A0A8J7ITX3</accession>
<reference evidence="7" key="1">
    <citation type="submission" date="2020-10" db="EMBL/GenBank/DDBJ databases">
        <authorList>
            <person name="Castelo-Branco R."/>
            <person name="Eusebio N."/>
            <person name="Adriana R."/>
            <person name="Vieira A."/>
            <person name="Brugerolle De Fraissinette N."/>
            <person name="Rezende De Castro R."/>
            <person name="Schneider M.P."/>
            <person name="Vasconcelos V."/>
            <person name="Leao P.N."/>
        </authorList>
    </citation>
    <scope>NUCLEOTIDE SEQUENCE</scope>
    <source>
        <strain evidence="7">LEGE 07157</strain>
    </source>
</reference>
<feature type="domain" description="Multidrug resistance protein MdtA-like barrel-sandwich hybrid" evidence="6">
    <location>
        <begin position="68"/>
        <end position="323"/>
    </location>
</feature>
<dbReference type="AlphaFoldDB" id="A0A8J7ITX3"/>
<organism evidence="7 8">
    <name type="scientific">Lusitaniella coriacea LEGE 07157</name>
    <dbReference type="NCBI Taxonomy" id="945747"/>
    <lineage>
        <taxon>Bacteria</taxon>
        <taxon>Bacillati</taxon>
        <taxon>Cyanobacteriota</taxon>
        <taxon>Cyanophyceae</taxon>
        <taxon>Spirulinales</taxon>
        <taxon>Lusitaniellaceae</taxon>
        <taxon>Lusitaniella</taxon>
    </lineage>
</organism>
<dbReference type="Gene3D" id="1.10.287.470">
    <property type="entry name" value="Helix hairpin bin"/>
    <property type="match status" value="2"/>
</dbReference>
<evidence type="ECO:0000256" key="1">
    <source>
        <dbReference type="ARBA" id="ARBA00004196"/>
    </source>
</evidence>
<evidence type="ECO:0000256" key="4">
    <source>
        <dbReference type="SAM" id="Phobius"/>
    </source>
</evidence>
<dbReference type="PRINTS" id="PR01490">
    <property type="entry name" value="RTXTOXIND"/>
</dbReference>
<feature type="domain" description="Multidrug resistance protein MdtA-like alpha-helical hairpin" evidence="5">
    <location>
        <begin position="165"/>
        <end position="230"/>
    </location>
</feature>
<dbReference type="InterPro" id="IPR050465">
    <property type="entry name" value="UPF0194_transport"/>
</dbReference>
<dbReference type="PANTHER" id="PTHR32347:SF23">
    <property type="entry name" value="BLL5650 PROTEIN"/>
    <property type="match status" value="1"/>
</dbReference>
<feature type="coiled-coil region" evidence="3">
    <location>
        <begin position="98"/>
        <end position="192"/>
    </location>
</feature>
<dbReference type="Gene3D" id="2.40.50.100">
    <property type="match status" value="1"/>
</dbReference>
<feature type="coiled-coil region" evidence="3">
    <location>
        <begin position="224"/>
        <end position="275"/>
    </location>
</feature>
<dbReference type="SUPFAM" id="SSF111369">
    <property type="entry name" value="HlyD-like secretion proteins"/>
    <property type="match status" value="3"/>
</dbReference>
<name>A0A8J7ITX3_9CYAN</name>
<dbReference type="Pfam" id="PF25876">
    <property type="entry name" value="HH_MFP_RND"/>
    <property type="match status" value="1"/>
</dbReference>
<dbReference type="GO" id="GO:0030313">
    <property type="term" value="C:cell envelope"/>
    <property type="evidence" value="ECO:0007669"/>
    <property type="project" value="UniProtKB-SubCell"/>
</dbReference>